<keyword evidence="2" id="KW-0677">Repeat</keyword>
<dbReference type="SMART" id="SM00364">
    <property type="entry name" value="LRR_BAC"/>
    <property type="match status" value="10"/>
</dbReference>
<dbReference type="STRING" id="407821.A0A087UMG7"/>
<dbReference type="OrthoDB" id="676979at2759"/>
<sequence length="622" mass="69480">MSSKLQQLKAKGLAENRKRTGGENVESCFFRQLKESSLHPRIIKQARKSGMLNLSNRGIAELPDVVWNINSLTAEESKSLSLSLDSNDDDRWWEYVDLTKLVLASNTLKSISPEISNYPALQILDLHDNCLSDLPDTISELRNLTKLNLSRNQFECLPECVFQLKSLKVLHAQYNKLQSLSDDIGSLSFLEELDLSNNNLKSLPHCIGFLSRVSNLNISNNELRTLPVEIGDLTALKLLDVSKNKLKSLPESIELLRHLEQLYVQHNNIAAVPPLSNCVLLKEIHAGFNNIAVLEDDFVKSIIGIKILDLRDNKISQLPNSICSLQALERLDVSNNNLSSLPYTLGTLPHLKFLAIEGNPMRSIRRDIIQRGTVQLLRWLRSRIEDPSTIGNLSRLSMSETDSRNINSPCEVDKYSLKSSKALSLSNKNVNTIPKEVIETATESGVTVVDISKNSMAKVPDYFEMIIPQLTELNMGYNKLSSIPSFIGLGTHLQYLDLRNNSLQSLPTEISNLVLLREINVCFNGFQSLPTGLYHLQKLEIILASDNQINAIDVSGLSKLPVLAVLDLHNNSIQTVPPELGNVTQLRSLLLDGNLFRNPRPAILAKGTPALLEFLRSRIPQN</sequence>
<organism evidence="4 5">
    <name type="scientific">Stegodyphus mimosarum</name>
    <name type="common">African social velvet spider</name>
    <dbReference type="NCBI Taxonomy" id="407821"/>
    <lineage>
        <taxon>Eukaryota</taxon>
        <taxon>Metazoa</taxon>
        <taxon>Ecdysozoa</taxon>
        <taxon>Arthropoda</taxon>
        <taxon>Chelicerata</taxon>
        <taxon>Arachnida</taxon>
        <taxon>Araneae</taxon>
        <taxon>Araneomorphae</taxon>
        <taxon>Entelegynae</taxon>
        <taxon>Eresoidea</taxon>
        <taxon>Eresidae</taxon>
        <taxon>Stegodyphus</taxon>
    </lineage>
</organism>
<dbReference type="SMART" id="SM00365">
    <property type="entry name" value="LRR_SD22"/>
    <property type="match status" value="7"/>
</dbReference>
<keyword evidence="1" id="KW-0433">Leucine-rich repeat</keyword>
<accession>A0A087UMG7</accession>
<dbReference type="OMA" id="CMLHKLT"/>
<dbReference type="InterPro" id="IPR003591">
    <property type="entry name" value="Leu-rich_rpt_typical-subtyp"/>
</dbReference>
<gene>
    <name evidence="4" type="ORF">X975_02003</name>
</gene>
<evidence type="ECO:0000259" key="3">
    <source>
        <dbReference type="Pfam" id="PF23598"/>
    </source>
</evidence>
<dbReference type="Pfam" id="PF13855">
    <property type="entry name" value="LRR_8"/>
    <property type="match status" value="2"/>
</dbReference>
<protein>
    <submittedName>
        <fullName evidence="4">Leucine-rich repeat-containing protein 40</fullName>
    </submittedName>
</protein>
<keyword evidence="5" id="KW-1185">Reference proteome</keyword>
<name>A0A087UMG7_STEMI</name>
<dbReference type="FunFam" id="3.80.10.10:FF:000193">
    <property type="entry name" value="Leucine-rich repeat-containing protein 40"/>
    <property type="match status" value="1"/>
</dbReference>
<evidence type="ECO:0000313" key="5">
    <source>
        <dbReference type="Proteomes" id="UP000054359"/>
    </source>
</evidence>
<dbReference type="PRINTS" id="PR00019">
    <property type="entry name" value="LEURICHRPT"/>
</dbReference>
<dbReference type="InterPro" id="IPR001611">
    <property type="entry name" value="Leu-rich_rpt"/>
</dbReference>
<dbReference type="InterPro" id="IPR055414">
    <property type="entry name" value="LRR_R13L4/SHOC2-like"/>
</dbReference>
<feature type="domain" description="Disease resistance R13L4/SHOC-2-like LRR" evidence="3">
    <location>
        <begin position="490"/>
        <end position="591"/>
    </location>
</feature>
<dbReference type="InterPro" id="IPR050216">
    <property type="entry name" value="LRR_domain-containing"/>
</dbReference>
<dbReference type="SMART" id="SM00369">
    <property type="entry name" value="LRR_TYP"/>
    <property type="match status" value="14"/>
</dbReference>
<evidence type="ECO:0000313" key="4">
    <source>
        <dbReference type="EMBL" id="KFM78556.1"/>
    </source>
</evidence>
<dbReference type="Proteomes" id="UP000054359">
    <property type="component" value="Unassembled WGS sequence"/>
</dbReference>
<dbReference type="EMBL" id="KK120561">
    <property type="protein sequence ID" value="KFM78556.1"/>
    <property type="molecule type" value="Genomic_DNA"/>
</dbReference>
<dbReference type="InterPro" id="IPR032675">
    <property type="entry name" value="LRR_dom_sf"/>
</dbReference>
<dbReference type="GO" id="GO:0005737">
    <property type="term" value="C:cytoplasm"/>
    <property type="evidence" value="ECO:0007669"/>
    <property type="project" value="TreeGrafter"/>
</dbReference>
<dbReference type="PANTHER" id="PTHR48051:SF1">
    <property type="entry name" value="RAS SUPPRESSOR PROTEIN 1"/>
    <property type="match status" value="1"/>
</dbReference>
<dbReference type="PROSITE" id="PS51450">
    <property type="entry name" value="LRR"/>
    <property type="match status" value="9"/>
</dbReference>
<reference evidence="4 5" key="1">
    <citation type="submission" date="2013-11" db="EMBL/GenBank/DDBJ databases">
        <title>Genome sequencing of Stegodyphus mimosarum.</title>
        <authorList>
            <person name="Bechsgaard J."/>
        </authorList>
    </citation>
    <scope>NUCLEOTIDE SEQUENCE [LARGE SCALE GENOMIC DNA]</scope>
</reference>
<dbReference type="Pfam" id="PF23598">
    <property type="entry name" value="LRR_14"/>
    <property type="match status" value="2"/>
</dbReference>
<dbReference type="FunFam" id="3.80.10.10:FF:000116">
    <property type="entry name" value="Leucine-rich repeat-containing protein 40"/>
    <property type="match status" value="1"/>
</dbReference>
<dbReference type="AlphaFoldDB" id="A0A087UMG7"/>
<dbReference type="SUPFAM" id="SSF52058">
    <property type="entry name" value="L domain-like"/>
    <property type="match status" value="2"/>
</dbReference>
<feature type="domain" description="Disease resistance R13L4/SHOC-2-like LRR" evidence="3">
    <location>
        <begin position="267"/>
        <end position="360"/>
    </location>
</feature>
<feature type="non-terminal residue" evidence="4">
    <location>
        <position position="622"/>
    </location>
</feature>
<proteinExistence type="predicted"/>
<dbReference type="Gene3D" id="3.80.10.10">
    <property type="entry name" value="Ribonuclease Inhibitor"/>
    <property type="match status" value="3"/>
</dbReference>
<evidence type="ECO:0000256" key="2">
    <source>
        <dbReference type="ARBA" id="ARBA00022737"/>
    </source>
</evidence>
<dbReference type="PANTHER" id="PTHR48051">
    <property type="match status" value="1"/>
</dbReference>
<evidence type="ECO:0000256" key="1">
    <source>
        <dbReference type="ARBA" id="ARBA00022614"/>
    </source>
</evidence>